<keyword evidence="1" id="KW-0472">Membrane</keyword>
<keyword evidence="1" id="KW-0812">Transmembrane</keyword>
<dbReference type="EMBL" id="JAMZMK010009710">
    <property type="protein sequence ID" value="KAI7734502.1"/>
    <property type="molecule type" value="Genomic_DNA"/>
</dbReference>
<feature type="transmembrane region" description="Helical" evidence="1">
    <location>
        <begin position="25"/>
        <end position="43"/>
    </location>
</feature>
<gene>
    <name evidence="2" type="ORF">M8C21_026199</name>
</gene>
<protein>
    <submittedName>
        <fullName evidence="2">Uncharacterized protein</fullName>
    </submittedName>
</protein>
<keyword evidence="3" id="KW-1185">Reference proteome</keyword>
<evidence type="ECO:0000313" key="3">
    <source>
        <dbReference type="Proteomes" id="UP001206925"/>
    </source>
</evidence>
<accession>A0AAD5GAB7</accession>
<name>A0AAD5GAB7_AMBAR</name>
<sequence length="116" mass="13614">MKMMTVILALPPTSSHTIWMILFNLMRILFLLCYICQMIITSYQPDLYPLFLMASYQKQSFYVFETPNGTRMWTPNVDLKYTPIVGRSVDNWEDAFTLYSVYVEQAGFSVRRGQSK</sequence>
<keyword evidence="1" id="KW-1133">Transmembrane helix</keyword>
<reference evidence="2" key="1">
    <citation type="submission" date="2022-06" db="EMBL/GenBank/DDBJ databases">
        <title>Uncovering the hologenomic basis of an extraordinary plant invasion.</title>
        <authorList>
            <person name="Bieker V.C."/>
            <person name="Martin M.D."/>
            <person name="Gilbert T."/>
            <person name="Hodgins K."/>
            <person name="Battlay P."/>
            <person name="Petersen B."/>
            <person name="Wilson J."/>
        </authorList>
    </citation>
    <scope>NUCLEOTIDE SEQUENCE</scope>
    <source>
        <strain evidence="2">AA19_3_7</strain>
        <tissue evidence="2">Leaf</tissue>
    </source>
</reference>
<dbReference type="AlphaFoldDB" id="A0AAD5GAB7"/>
<evidence type="ECO:0000256" key="1">
    <source>
        <dbReference type="SAM" id="Phobius"/>
    </source>
</evidence>
<evidence type="ECO:0000313" key="2">
    <source>
        <dbReference type="EMBL" id="KAI7734502.1"/>
    </source>
</evidence>
<organism evidence="2 3">
    <name type="scientific">Ambrosia artemisiifolia</name>
    <name type="common">Common ragweed</name>
    <dbReference type="NCBI Taxonomy" id="4212"/>
    <lineage>
        <taxon>Eukaryota</taxon>
        <taxon>Viridiplantae</taxon>
        <taxon>Streptophyta</taxon>
        <taxon>Embryophyta</taxon>
        <taxon>Tracheophyta</taxon>
        <taxon>Spermatophyta</taxon>
        <taxon>Magnoliopsida</taxon>
        <taxon>eudicotyledons</taxon>
        <taxon>Gunneridae</taxon>
        <taxon>Pentapetalae</taxon>
        <taxon>asterids</taxon>
        <taxon>campanulids</taxon>
        <taxon>Asterales</taxon>
        <taxon>Asteraceae</taxon>
        <taxon>Asteroideae</taxon>
        <taxon>Heliantheae alliance</taxon>
        <taxon>Heliantheae</taxon>
        <taxon>Ambrosia</taxon>
    </lineage>
</organism>
<comment type="caution">
    <text evidence="2">The sequence shown here is derived from an EMBL/GenBank/DDBJ whole genome shotgun (WGS) entry which is preliminary data.</text>
</comment>
<dbReference type="Proteomes" id="UP001206925">
    <property type="component" value="Unassembled WGS sequence"/>
</dbReference>
<proteinExistence type="predicted"/>
<feature type="non-terminal residue" evidence="2">
    <location>
        <position position="116"/>
    </location>
</feature>